<dbReference type="CDD" id="cd00075">
    <property type="entry name" value="HATPase"/>
    <property type="match status" value="1"/>
</dbReference>
<evidence type="ECO:0000256" key="5">
    <source>
        <dbReference type="ARBA" id="ARBA00022679"/>
    </source>
</evidence>
<dbReference type="CDD" id="cd06225">
    <property type="entry name" value="HAMP"/>
    <property type="match status" value="1"/>
</dbReference>
<evidence type="ECO:0000313" key="11">
    <source>
        <dbReference type="EMBL" id="MFD1432723.1"/>
    </source>
</evidence>
<keyword evidence="5" id="KW-0808">Transferase</keyword>
<evidence type="ECO:0000256" key="3">
    <source>
        <dbReference type="ARBA" id="ARBA00012438"/>
    </source>
</evidence>
<dbReference type="InterPro" id="IPR004358">
    <property type="entry name" value="Sig_transdc_His_kin-like_C"/>
</dbReference>
<feature type="domain" description="Histidine kinase" evidence="9">
    <location>
        <begin position="126"/>
        <end position="343"/>
    </location>
</feature>
<dbReference type="InterPro" id="IPR003660">
    <property type="entry name" value="HAMP_dom"/>
</dbReference>
<feature type="transmembrane region" description="Helical" evidence="8">
    <location>
        <begin position="37"/>
        <end position="58"/>
    </location>
</feature>
<protein>
    <recommendedName>
        <fullName evidence="3">histidine kinase</fullName>
        <ecNumber evidence="3">2.7.13.3</ecNumber>
    </recommendedName>
</protein>
<gene>
    <name evidence="11" type="ORF">ACFQ47_08570</name>
</gene>
<dbReference type="SUPFAM" id="SSF55874">
    <property type="entry name" value="ATPase domain of HSP90 chaperone/DNA topoisomerase II/histidine kinase"/>
    <property type="match status" value="1"/>
</dbReference>
<dbReference type="InterPro" id="IPR005467">
    <property type="entry name" value="His_kinase_dom"/>
</dbReference>
<accession>A0ABW4CS06</accession>
<evidence type="ECO:0000259" key="9">
    <source>
        <dbReference type="PROSITE" id="PS50109"/>
    </source>
</evidence>
<dbReference type="GO" id="GO:0016301">
    <property type="term" value="F:kinase activity"/>
    <property type="evidence" value="ECO:0007669"/>
    <property type="project" value="UniProtKB-KW"/>
</dbReference>
<evidence type="ECO:0000256" key="2">
    <source>
        <dbReference type="ARBA" id="ARBA00004370"/>
    </source>
</evidence>
<evidence type="ECO:0000259" key="10">
    <source>
        <dbReference type="PROSITE" id="PS50885"/>
    </source>
</evidence>
<comment type="caution">
    <text evidence="11">The sequence shown here is derived from an EMBL/GenBank/DDBJ whole genome shotgun (WGS) entry which is preliminary data.</text>
</comment>
<dbReference type="SMART" id="SM00304">
    <property type="entry name" value="HAMP"/>
    <property type="match status" value="1"/>
</dbReference>
<dbReference type="SUPFAM" id="SSF47384">
    <property type="entry name" value="Homodimeric domain of signal transducing histidine kinase"/>
    <property type="match status" value="1"/>
</dbReference>
<dbReference type="PROSITE" id="PS50885">
    <property type="entry name" value="HAMP"/>
    <property type="match status" value="1"/>
</dbReference>
<dbReference type="Pfam" id="PF00512">
    <property type="entry name" value="HisKA"/>
    <property type="match status" value="1"/>
</dbReference>
<keyword evidence="4" id="KW-0597">Phosphoprotein</keyword>
<evidence type="ECO:0000313" key="12">
    <source>
        <dbReference type="Proteomes" id="UP001597192"/>
    </source>
</evidence>
<keyword evidence="8" id="KW-1133">Transmembrane helix</keyword>
<dbReference type="Gene3D" id="1.10.287.130">
    <property type="match status" value="1"/>
</dbReference>
<dbReference type="EC" id="2.7.13.3" evidence="3"/>
<sequence length="343" mass="37967">MKLKYLIMMGHLLSILITIVAVVWAVNKMFIVQSSGFLLVLITLIASSLGAVVDLLLLRPTFQSLERLKAQAQAITENHFNTVHDVIGPSEFRELSADFNTMSTHLEASFASLKESEHEKDMMIAQLSHDIKTPITSIRSTVEGILDGVIAREEVPDYLQTIDRQTDRLNNLVEELSYISLHTQANPPVLVRSEVLIDQLLIETLSEFQFELDRDTRSVHVSILPPDAKIISDRDKLARIIYNLINNALKYSPVGSSLEISATLADQQLQIAVTDHGIGIRPSDLEDVFKRLYRAETSRSTKTGGHGLGLYIAQAVAHELGGAITVASQLEEGSTFTLTLPVE</sequence>
<dbReference type="InterPro" id="IPR036097">
    <property type="entry name" value="HisK_dim/P_sf"/>
</dbReference>
<keyword evidence="7" id="KW-0902">Two-component regulatory system</keyword>
<dbReference type="PANTHER" id="PTHR45453:SF1">
    <property type="entry name" value="PHOSPHATE REGULON SENSOR PROTEIN PHOR"/>
    <property type="match status" value="1"/>
</dbReference>
<dbReference type="PANTHER" id="PTHR45453">
    <property type="entry name" value="PHOSPHATE REGULON SENSOR PROTEIN PHOR"/>
    <property type="match status" value="1"/>
</dbReference>
<dbReference type="Pfam" id="PF00672">
    <property type="entry name" value="HAMP"/>
    <property type="match status" value="1"/>
</dbReference>
<dbReference type="RefSeq" id="WP_125695908.1">
    <property type="nucleotide sequence ID" value="NZ_JBHTOG010000044.1"/>
</dbReference>
<dbReference type="PRINTS" id="PR00344">
    <property type="entry name" value="BCTRLSENSOR"/>
</dbReference>
<dbReference type="Pfam" id="PF02518">
    <property type="entry name" value="HATPase_c"/>
    <property type="match status" value="1"/>
</dbReference>
<dbReference type="CDD" id="cd00082">
    <property type="entry name" value="HisKA"/>
    <property type="match status" value="1"/>
</dbReference>
<dbReference type="InterPro" id="IPR036890">
    <property type="entry name" value="HATPase_C_sf"/>
</dbReference>
<name>A0ABW4CS06_9LACO</name>
<dbReference type="Gene3D" id="6.10.340.10">
    <property type="match status" value="1"/>
</dbReference>
<dbReference type="SMART" id="SM00387">
    <property type="entry name" value="HATPase_c"/>
    <property type="match status" value="1"/>
</dbReference>
<dbReference type="InterPro" id="IPR003594">
    <property type="entry name" value="HATPase_dom"/>
</dbReference>
<dbReference type="Proteomes" id="UP001597192">
    <property type="component" value="Unassembled WGS sequence"/>
</dbReference>
<dbReference type="EMBL" id="JBHTOG010000044">
    <property type="protein sequence ID" value="MFD1432723.1"/>
    <property type="molecule type" value="Genomic_DNA"/>
</dbReference>
<evidence type="ECO:0000256" key="1">
    <source>
        <dbReference type="ARBA" id="ARBA00000085"/>
    </source>
</evidence>
<dbReference type="InterPro" id="IPR003661">
    <property type="entry name" value="HisK_dim/P_dom"/>
</dbReference>
<comment type="catalytic activity">
    <reaction evidence="1">
        <text>ATP + protein L-histidine = ADP + protein N-phospho-L-histidine.</text>
        <dbReference type="EC" id="2.7.13.3"/>
    </reaction>
</comment>
<feature type="domain" description="HAMP" evidence="10">
    <location>
        <begin position="59"/>
        <end position="111"/>
    </location>
</feature>
<keyword evidence="8" id="KW-0472">Membrane</keyword>
<reference evidence="12" key="1">
    <citation type="journal article" date="2019" name="Int. J. Syst. Evol. Microbiol.">
        <title>The Global Catalogue of Microorganisms (GCM) 10K type strain sequencing project: providing services to taxonomists for standard genome sequencing and annotation.</title>
        <authorList>
            <consortium name="The Broad Institute Genomics Platform"/>
            <consortium name="The Broad Institute Genome Sequencing Center for Infectious Disease"/>
            <person name="Wu L."/>
            <person name="Ma J."/>
        </authorList>
    </citation>
    <scope>NUCLEOTIDE SEQUENCE [LARGE SCALE GENOMIC DNA]</scope>
    <source>
        <strain evidence="12">CCM 8947</strain>
    </source>
</reference>
<keyword evidence="12" id="KW-1185">Reference proteome</keyword>
<dbReference type="Gene3D" id="3.30.565.10">
    <property type="entry name" value="Histidine kinase-like ATPase, C-terminal domain"/>
    <property type="match status" value="1"/>
</dbReference>
<evidence type="ECO:0000256" key="7">
    <source>
        <dbReference type="ARBA" id="ARBA00023012"/>
    </source>
</evidence>
<evidence type="ECO:0000256" key="4">
    <source>
        <dbReference type="ARBA" id="ARBA00022553"/>
    </source>
</evidence>
<evidence type="ECO:0000256" key="8">
    <source>
        <dbReference type="SAM" id="Phobius"/>
    </source>
</evidence>
<organism evidence="11 12">
    <name type="scientific">Lacticaseibacillus yichunensis</name>
    <dbReference type="NCBI Taxonomy" id="2486015"/>
    <lineage>
        <taxon>Bacteria</taxon>
        <taxon>Bacillati</taxon>
        <taxon>Bacillota</taxon>
        <taxon>Bacilli</taxon>
        <taxon>Lactobacillales</taxon>
        <taxon>Lactobacillaceae</taxon>
        <taxon>Lacticaseibacillus</taxon>
    </lineage>
</organism>
<feature type="transmembrane region" description="Helical" evidence="8">
    <location>
        <begin position="12"/>
        <end position="31"/>
    </location>
</feature>
<keyword evidence="6 11" id="KW-0418">Kinase</keyword>
<evidence type="ECO:0000256" key="6">
    <source>
        <dbReference type="ARBA" id="ARBA00022777"/>
    </source>
</evidence>
<keyword evidence="8" id="KW-0812">Transmembrane</keyword>
<dbReference type="PROSITE" id="PS50109">
    <property type="entry name" value="HIS_KIN"/>
    <property type="match status" value="1"/>
</dbReference>
<proteinExistence type="predicted"/>
<dbReference type="SMART" id="SM00388">
    <property type="entry name" value="HisKA"/>
    <property type="match status" value="1"/>
</dbReference>
<comment type="subcellular location">
    <subcellularLocation>
        <location evidence="2">Membrane</location>
    </subcellularLocation>
</comment>
<dbReference type="InterPro" id="IPR050351">
    <property type="entry name" value="BphY/WalK/GraS-like"/>
</dbReference>